<evidence type="ECO:0000313" key="2">
    <source>
        <dbReference type="EMBL" id="MBK0400629.1"/>
    </source>
</evidence>
<dbReference type="PANTHER" id="PTHR34980:SF2">
    <property type="entry name" value="INNER MEMBRANE PROTEIN YHAH-RELATED"/>
    <property type="match status" value="1"/>
</dbReference>
<organism evidence="2 3">
    <name type="scientific">Thermohalobaculum xanthum</name>
    <dbReference type="NCBI Taxonomy" id="2753746"/>
    <lineage>
        <taxon>Bacteria</taxon>
        <taxon>Pseudomonadati</taxon>
        <taxon>Pseudomonadota</taxon>
        <taxon>Alphaproteobacteria</taxon>
        <taxon>Rhodobacterales</taxon>
        <taxon>Paracoccaceae</taxon>
        <taxon>Thermohalobaculum</taxon>
    </lineage>
</organism>
<reference evidence="2" key="1">
    <citation type="submission" date="2020-12" db="EMBL/GenBank/DDBJ databases">
        <title>Bacterial taxonomy.</title>
        <authorList>
            <person name="Pan X."/>
        </authorList>
    </citation>
    <scope>NUCLEOTIDE SEQUENCE</scope>
    <source>
        <strain evidence="2">M0105</strain>
    </source>
</reference>
<keyword evidence="1" id="KW-1133">Transmembrane helix</keyword>
<dbReference type="EMBL" id="JAEHHL010000009">
    <property type="protein sequence ID" value="MBK0400629.1"/>
    <property type="molecule type" value="Genomic_DNA"/>
</dbReference>
<evidence type="ECO:0000313" key="3">
    <source>
        <dbReference type="Proteomes" id="UP000655420"/>
    </source>
</evidence>
<feature type="transmembrane region" description="Helical" evidence="1">
    <location>
        <begin position="56"/>
        <end position="74"/>
    </location>
</feature>
<comment type="caution">
    <text evidence="2">The sequence shown here is derived from an EMBL/GenBank/DDBJ whole genome shotgun (WGS) entry which is preliminary data.</text>
</comment>
<dbReference type="InterPro" id="IPR008523">
    <property type="entry name" value="DUF805"/>
</dbReference>
<name>A0A8J7MAR0_9RHOB</name>
<dbReference type="RefSeq" id="WP_200611734.1">
    <property type="nucleotide sequence ID" value="NZ_JAEHHL010000009.1"/>
</dbReference>
<feature type="transmembrane region" description="Helical" evidence="1">
    <location>
        <begin position="80"/>
        <end position="100"/>
    </location>
</feature>
<sequence length="124" mass="13074">MRFWDAVASCLSHYAVFAGRAGRHEFWWFAGFSVLALLGLAVAAAEMPAIVPAAQALALGLIVPLAAVTVRRLHDTGRSGVLAFLVLVPAIGAVALAILLSRRGEAGENRFGDDPRYTIFAIAG</sequence>
<evidence type="ECO:0000256" key="1">
    <source>
        <dbReference type="SAM" id="Phobius"/>
    </source>
</evidence>
<dbReference type="GO" id="GO:0005886">
    <property type="term" value="C:plasma membrane"/>
    <property type="evidence" value="ECO:0007669"/>
    <property type="project" value="TreeGrafter"/>
</dbReference>
<accession>A0A8J7MAR0</accession>
<dbReference type="AlphaFoldDB" id="A0A8J7MAR0"/>
<dbReference type="PANTHER" id="PTHR34980">
    <property type="entry name" value="INNER MEMBRANE PROTEIN-RELATED-RELATED"/>
    <property type="match status" value="1"/>
</dbReference>
<keyword evidence="1" id="KW-0812">Transmembrane</keyword>
<proteinExistence type="predicted"/>
<keyword evidence="3" id="KW-1185">Reference proteome</keyword>
<dbReference type="Proteomes" id="UP000655420">
    <property type="component" value="Unassembled WGS sequence"/>
</dbReference>
<keyword evidence="1" id="KW-0472">Membrane</keyword>
<protein>
    <submittedName>
        <fullName evidence="2">DUF805 domain-containing protein</fullName>
    </submittedName>
</protein>
<gene>
    <name evidence="2" type="ORF">H0I76_15630</name>
</gene>
<dbReference type="Pfam" id="PF05656">
    <property type="entry name" value="DUF805"/>
    <property type="match status" value="1"/>
</dbReference>
<feature type="transmembrane region" description="Helical" evidence="1">
    <location>
        <begin position="26"/>
        <end position="44"/>
    </location>
</feature>